<sequence length="125" mass="12994">MAVQPADFNRDTAVSVNAVVLVLSRTSTAGRVGPVFVGEVDGFGVTDLLTDGLTEADELDDGLRVFSPVAEFVGTVLARTADRPFGWPRATKASTASGTATNSANTPMANSIFRRRGEGGAVCDM</sequence>
<evidence type="ECO:0000313" key="1">
    <source>
        <dbReference type="EMBL" id="UQX89102.1"/>
    </source>
</evidence>
<dbReference type="RefSeq" id="WP_249772998.1">
    <property type="nucleotide sequence ID" value="NZ_CP097332.1"/>
</dbReference>
<organism evidence="1 2">
    <name type="scientific">Jatrophihabitans telluris</name>
    <dbReference type="NCBI Taxonomy" id="2038343"/>
    <lineage>
        <taxon>Bacteria</taxon>
        <taxon>Bacillati</taxon>
        <taxon>Actinomycetota</taxon>
        <taxon>Actinomycetes</taxon>
        <taxon>Jatrophihabitantales</taxon>
        <taxon>Jatrophihabitantaceae</taxon>
        <taxon>Jatrophihabitans</taxon>
    </lineage>
</organism>
<dbReference type="Proteomes" id="UP001056336">
    <property type="component" value="Chromosome"/>
</dbReference>
<name>A0ABY4R0R1_9ACTN</name>
<gene>
    <name evidence="1" type="ORF">M6D93_03645</name>
</gene>
<dbReference type="EMBL" id="CP097332">
    <property type="protein sequence ID" value="UQX89102.1"/>
    <property type="molecule type" value="Genomic_DNA"/>
</dbReference>
<protein>
    <submittedName>
        <fullName evidence="1">Uncharacterized protein</fullName>
    </submittedName>
</protein>
<proteinExistence type="predicted"/>
<reference evidence="1" key="2">
    <citation type="submission" date="2022-05" db="EMBL/GenBank/DDBJ databases">
        <authorList>
            <person name="Kim J.-S."/>
            <person name="Lee K."/>
            <person name="Suh M."/>
            <person name="Eom M."/>
            <person name="Kim J.-S."/>
            <person name="Kim D.-S."/>
            <person name="Ko S.-H."/>
            <person name="Shin Y."/>
            <person name="Lee J.-S."/>
        </authorList>
    </citation>
    <scope>NUCLEOTIDE SEQUENCE</scope>
    <source>
        <strain evidence="1">N237</strain>
    </source>
</reference>
<accession>A0ABY4R0R1</accession>
<reference evidence="1" key="1">
    <citation type="journal article" date="2018" name="Int. J. Syst. Evol. Microbiol.">
        <title>Jatrophihabitans telluris sp. nov., isolated from sediment soil of lava forest wetlands and the emended description of the genus Jatrophihabitans.</title>
        <authorList>
            <person name="Lee K.C."/>
            <person name="Suh M.K."/>
            <person name="Eom M.K."/>
            <person name="Kim K.K."/>
            <person name="Kim J.S."/>
            <person name="Kim D.S."/>
            <person name="Ko S.H."/>
            <person name="Shin Y.K."/>
            <person name="Lee J.S."/>
        </authorList>
    </citation>
    <scope>NUCLEOTIDE SEQUENCE</scope>
    <source>
        <strain evidence="1">N237</strain>
    </source>
</reference>
<keyword evidence="2" id="KW-1185">Reference proteome</keyword>
<evidence type="ECO:0000313" key="2">
    <source>
        <dbReference type="Proteomes" id="UP001056336"/>
    </source>
</evidence>